<evidence type="ECO:0000313" key="3">
    <source>
        <dbReference type="RefSeq" id="XP_019615709.1"/>
    </source>
</evidence>
<reference evidence="3" key="1">
    <citation type="submission" date="2025-08" db="UniProtKB">
        <authorList>
            <consortium name="RefSeq"/>
        </authorList>
    </citation>
    <scope>IDENTIFICATION</scope>
    <source>
        <tissue evidence="3">Gonad</tissue>
    </source>
</reference>
<feature type="region of interest" description="Disordered" evidence="1">
    <location>
        <begin position="1"/>
        <end position="29"/>
    </location>
</feature>
<organism evidence="2 3">
    <name type="scientific">Branchiostoma belcheri</name>
    <name type="common">Amphioxus</name>
    <dbReference type="NCBI Taxonomy" id="7741"/>
    <lineage>
        <taxon>Eukaryota</taxon>
        <taxon>Metazoa</taxon>
        <taxon>Chordata</taxon>
        <taxon>Cephalochordata</taxon>
        <taxon>Leptocardii</taxon>
        <taxon>Amphioxiformes</taxon>
        <taxon>Branchiostomatidae</taxon>
        <taxon>Branchiostoma</taxon>
    </lineage>
</organism>
<name>A0A6P4XZ89_BRABE</name>
<dbReference type="GeneID" id="109463376"/>
<accession>A0A6P4XZ89</accession>
<dbReference type="KEGG" id="bbel:109463376"/>
<proteinExistence type="predicted"/>
<dbReference type="RefSeq" id="XP_019615709.1">
    <property type="nucleotide sequence ID" value="XM_019760150.1"/>
</dbReference>
<gene>
    <name evidence="3" type="primary">LOC109463376</name>
</gene>
<dbReference type="Proteomes" id="UP000515135">
    <property type="component" value="Unplaced"/>
</dbReference>
<sequence>MEGHEQSTQPVASNSRKQHEANRDSENGRPTKVLRLVIAVVDHTTAYVVPVTTREPQDQWRRRFSVYLGQGRWALTYKPQPCNLAELEGNDDILTREHLDPATALAVEQTVFSLIVDNSGQHINTRIRAQKKYDTIDGNVAIVPSRREINRYLDPLVLIKKEHPMLLRPMHKGHLIADSSHRGARLDPGERFLVAKVLERFLQPIPSATLQPTPVRPGYIRQLLEHLSHNIATGCHEHFAAYDSPAMAETMLLIYYRRRRRGCNGACLPCDTVEAMITHVLDVCNDDNCPQRLFLVTAFAKHVREAGCGADPQECSIPFCGQVNFLVRPGDDVAPTLWLIRMVVEKIRQYRSVWNCQSNLQACRSYGGSQQHPLALGVTTPWTNGYCSLPP</sequence>
<dbReference type="AlphaFoldDB" id="A0A6P4XZ89"/>
<feature type="compositionally biased region" description="Polar residues" evidence="1">
    <location>
        <begin position="1"/>
        <end position="15"/>
    </location>
</feature>
<dbReference type="OrthoDB" id="10024441at2759"/>
<keyword evidence="2" id="KW-1185">Reference proteome</keyword>
<evidence type="ECO:0000256" key="1">
    <source>
        <dbReference type="SAM" id="MobiDB-lite"/>
    </source>
</evidence>
<protein>
    <submittedName>
        <fullName evidence="3">Uncharacterized protein LOC109463376</fullName>
    </submittedName>
</protein>
<feature type="compositionally biased region" description="Basic and acidic residues" evidence="1">
    <location>
        <begin position="17"/>
        <end position="29"/>
    </location>
</feature>
<evidence type="ECO:0000313" key="2">
    <source>
        <dbReference type="Proteomes" id="UP000515135"/>
    </source>
</evidence>